<keyword evidence="5 11" id="KW-0812">Transmembrane</keyword>
<keyword evidence="9" id="KW-1015">Disulfide bond</keyword>
<dbReference type="EMBL" id="JAAWVN010000173">
    <property type="protein sequence ID" value="MBN3288950.1"/>
    <property type="molecule type" value="Genomic_DNA"/>
</dbReference>
<comment type="caution">
    <text evidence="12">The sequence shown here is derived from an EMBL/GenBank/DDBJ whole genome shotgun (WGS) entry which is preliminary data.</text>
</comment>
<organism evidence="12 13">
    <name type="scientific">Polypterus senegalus</name>
    <name type="common">Senegal bichir</name>
    <dbReference type="NCBI Taxonomy" id="55291"/>
    <lineage>
        <taxon>Eukaryota</taxon>
        <taxon>Metazoa</taxon>
        <taxon>Chordata</taxon>
        <taxon>Craniata</taxon>
        <taxon>Vertebrata</taxon>
        <taxon>Euteleostomi</taxon>
        <taxon>Actinopterygii</taxon>
        <taxon>Polypteriformes</taxon>
        <taxon>Polypteridae</taxon>
        <taxon>Polypterus</taxon>
    </lineage>
</organism>
<keyword evidence="3" id="KW-0813">Transport</keyword>
<dbReference type="Gene3D" id="1.10.150.510">
    <property type="entry name" value="Receptor activity modifying family"/>
    <property type="match status" value="1"/>
</dbReference>
<sequence length="213" mass="24112">MGNLVSPEGHALRDSSKMNSFPSALSLSCCLLWVSGRISFAMVPTTGASHSQNPYYTLSPDVNSTLHIQAADNATSAKQNVCNIKELCEMFNLTIMDCYQVYILSCQHSFNNSMYSMDKESWCTWNRINSIYNRFTVCTEDGSSCLNIHWPNKIIEALFIEIHQAYFRDCDFFREYKDPPQEVMLALMLTPICIIPLMVGIVVWKTKNGNSSS</sequence>
<reference evidence="12" key="1">
    <citation type="journal article" date="2021" name="Cell">
        <title>Tracing the genetic footprints of vertebrate landing in non-teleost ray-finned fishes.</title>
        <authorList>
            <person name="Bi X."/>
            <person name="Wang K."/>
            <person name="Yang L."/>
            <person name="Pan H."/>
            <person name="Jiang H."/>
            <person name="Wei Q."/>
            <person name="Fang M."/>
            <person name="Yu H."/>
            <person name="Zhu C."/>
            <person name="Cai Y."/>
            <person name="He Y."/>
            <person name="Gan X."/>
            <person name="Zeng H."/>
            <person name="Yu D."/>
            <person name="Zhu Y."/>
            <person name="Jiang H."/>
            <person name="Qiu Q."/>
            <person name="Yang H."/>
            <person name="Zhang Y.E."/>
            <person name="Wang W."/>
            <person name="Zhu M."/>
            <person name="He S."/>
            <person name="Zhang G."/>
        </authorList>
    </citation>
    <scope>NUCLEOTIDE SEQUENCE</scope>
    <source>
        <strain evidence="12">Bchr_001</strain>
    </source>
</reference>
<evidence type="ECO:0000256" key="10">
    <source>
        <dbReference type="ARBA" id="ARBA00023170"/>
    </source>
</evidence>
<dbReference type="PANTHER" id="PTHR14076">
    <property type="entry name" value="RECEPTOR ACTIVITY MODIFYING PROTEIN RAMP"/>
    <property type="match status" value="1"/>
</dbReference>
<feature type="transmembrane region" description="Helical" evidence="11">
    <location>
        <begin position="183"/>
        <end position="204"/>
    </location>
</feature>
<accession>A0ABS2YQB6</accession>
<evidence type="ECO:0000313" key="12">
    <source>
        <dbReference type="EMBL" id="MBN3288950.1"/>
    </source>
</evidence>
<dbReference type="PANTHER" id="PTHR14076:SF10">
    <property type="entry name" value="RAMP2 PROTEIN"/>
    <property type="match status" value="1"/>
</dbReference>
<evidence type="ECO:0000256" key="6">
    <source>
        <dbReference type="ARBA" id="ARBA00022729"/>
    </source>
</evidence>
<name>A0ABS2YQB6_POLSE</name>
<evidence type="ECO:0000256" key="5">
    <source>
        <dbReference type="ARBA" id="ARBA00022692"/>
    </source>
</evidence>
<dbReference type="Proteomes" id="UP001166052">
    <property type="component" value="Unassembled WGS sequence"/>
</dbReference>
<keyword evidence="8 11" id="KW-0472">Membrane</keyword>
<dbReference type="InterPro" id="IPR038126">
    <property type="entry name" value="RAMP_sf"/>
</dbReference>
<keyword evidence="7 11" id="KW-1133">Transmembrane helix</keyword>
<comment type="subcellular location">
    <subcellularLocation>
        <location evidence="1">Cell membrane</location>
        <topology evidence="1">Single-pass type I membrane protein</topology>
    </subcellularLocation>
</comment>
<evidence type="ECO:0000256" key="9">
    <source>
        <dbReference type="ARBA" id="ARBA00023157"/>
    </source>
</evidence>
<evidence type="ECO:0000256" key="1">
    <source>
        <dbReference type="ARBA" id="ARBA00004251"/>
    </source>
</evidence>
<proteinExistence type="inferred from homology"/>
<keyword evidence="4" id="KW-1003">Cell membrane</keyword>
<keyword evidence="10" id="KW-0675">Receptor</keyword>
<keyword evidence="6" id="KW-0732">Signal</keyword>
<dbReference type="InterPro" id="IPR006985">
    <property type="entry name" value="RAMP"/>
</dbReference>
<keyword evidence="13" id="KW-1185">Reference proteome</keyword>
<evidence type="ECO:0000256" key="7">
    <source>
        <dbReference type="ARBA" id="ARBA00022989"/>
    </source>
</evidence>
<evidence type="ECO:0000256" key="3">
    <source>
        <dbReference type="ARBA" id="ARBA00022448"/>
    </source>
</evidence>
<gene>
    <name evidence="12" type="primary">Ramp2</name>
    <name evidence="12" type="ORF">GTO92_0022221</name>
</gene>
<protein>
    <submittedName>
        <fullName evidence="12">RAMP2 protein</fullName>
    </submittedName>
</protein>
<evidence type="ECO:0000256" key="2">
    <source>
        <dbReference type="ARBA" id="ARBA00007087"/>
    </source>
</evidence>
<evidence type="ECO:0000256" key="11">
    <source>
        <dbReference type="SAM" id="Phobius"/>
    </source>
</evidence>
<feature type="non-terminal residue" evidence="12">
    <location>
        <position position="1"/>
    </location>
</feature>
<dbReference type="Pfam" id="PF04901">
    <property type="entry name" value="RAMP"/>
    <property type="match status" value="1"/>
</dbReference>
<comment type="similarity">
    <text evidence="2">Belongs to the RAMP family.</text>
</comment>
<evidence type="ECO:0000256" key="8">
    <source>
        <dbReference type="ARBA" id="ARBA00023136"/>
    </source>
</evidence>
<feature type="non-terminal residue" evidence="12">
    <location>
        <position position="213"/>
    </location>
</feature>
<evidence type="ECO:0000256" key="4">
    <source>
        <dbReference type="ARBA" id="ARBA00022475"/>
    </source>
</evidence>
<evidence type="ECO:0000313" key="13">
    <source>
        <dbReference type="Proteomes" id="UP001166052"/>
    </source>
</evidence>